<keyword evidence="4" id="KW-1185">Reference proteome</keyword>
<dbReference type="RefSeq" id="WP_185258713.1">
    <property type="nucleotide sequence ID" value="NZ_AP023368.1"/>
</dbReference>
<evidence type="ECO:0000256" key="1">
    <source>
        <dbReference type="SAM" id="Coils"/>
    </source>
</evidence>
<accession>A0A7I8DM74</accession>
<organism evidence="3 4">
    <name type="scientific">Anaerocolumna chitinilytica</name>
    <dbReference type="NCBI Taxonomy" id="1727145"/>
    <lineage>
        <taxon>Bacteria</taxon>
        <taxon>Bacillati</taxon>
        <taxon>Bacillota</taxon>
        <taxon>Clostridia</taxon>
        <taxon>Lachnospirales</taxon>
        <taxon>Lachnospiraceae</taxon>
        <taxon>Anaerocolumna</taxon>
    </lineage>
</organism>
<feature type="region of interest" description="Disordered" evidence="2">
    <location>
        <begin position="232"/>
        <end position="260"/>
    </location>
</feature>
<evidence type="ECO:0000313" key="4">
    <source>
        <dbReference type="Proteomes" id="UP000515703"/>
    </source>
</evidence>
<protein>
    <submittedName>
        <fullName evidence="3">Uncharacterized protein</fullName>
    </submittedName>
</protein>
<evidence type="ECO:0000313" key="3">
    <source>
        <dbReference type="EMBL" id="BCJ98381.1"/>
    </source>
</evidence>
<feature type="coiled-coil region" evidence="1">
    <location>
        <begin position="553"/>
        <end position="583"/>
    </location>
</feature>
<name>A0A7I8DM74_9FIRM</name>
<dbReference type="AlphaFoldDB" id="A0A7I8DM74"/>
<dbReference type="KEGG" id="acht:bsdcttw_14220"/>
<dbReference type="EMBL" id="AP023368">
    <property type="protein sequence ID" value="BCJ98381.1"/>
    <property type="molecule type" value="Genomic_DNA"/>
</dbReference>
<reference evidence="3 4" key="1">
    <citation type="submission" date="2020-08" db="EMBL/GenBank/DDBJ databases">
        <title>Draft genome sequencing of an Anaerocolumna strain isolated from anoxic soil subjected to BSD treatment.</title>
        <authorList>
            <person name="Uek A."/>
            <person name="Tonouchi A."/>
        </authorList>
    </citation>
    <scope>NUCLEOTIDE SEQUENCE [LARGE SCALE GENOMIC DNA]</scope>
    <source>
        <strain evidence="3 4">CTTW</strain>
    </source>
</reference>
<evidence type="ECO:0000256" key="2">
    <source>
        <dbReference type="SAM" id="MobiDB-lite"/>
    </source>
</evidence>
<keyword evidence="1" id="KW-0175">Coiled coil</keyword>
<proteinExistence type="predicted"/>
<dbReference type="Proteomes" id="UP000515703">
    <property type="component" value="Chromosome"/>
</dbReference>
<gene>
    <name evidence="3" type="ORF">bsdcttw_14220</name>
</gene>
<reference evidence="3 4" key="2">
    <citation type="submission" date="2020-08" db="EMBL/GenBank/DDBJ databases">
        <authorList>
            <person name="Ueki A."/>
            <person name="Tonouchi A."/>
        </authorList>
    </citation>
    <scope>NUCLEOTIDE SEQUENCE [LARGE SCALE GENOMIC DNA]</scope>
    <source>
        <strain evidence="3 4">CTTW</strain>
    </source>
</reference>
<sequence>MAETGTKVKQNQKGREDAKVEVANSISILDYANKNEMNILYEDSSIARIEAAGGNLLTVFKDNNSWSSSNGEEEIKTYGNTIRFVAKMENIEWREAIDKLVEERGDYLSSSEYNAAYEKMYAINNQEPLVANVQSTESRNLNNVEKHKVRNISISDYARALGLPVEEINRGKISIIKDPRFEGLLIYNSSNKWDWNSKFVHDGDSIKFAERIQNISREKAIESLTAYADTGEISGNSTEKEIVEAPDEPVELSESKSEDLNDKPIITENEPETSQNLQHSRIRKTMTKEQLSELLSGYRRNIDVSAFDNPNLSPSQMRQLRIAKQNGINPEDFNDPSLTADYMKEIRLAAENGVDLSVFKNDENKFIYSAEQAKEIRLGKQNGLMPEEVATFAKEGLDSEVMKEMRLGLQDGMVQMRNLGNGSYSAKDIHSIRMTIMVNHIVEAIKIQLRNFFDSLISIFKDKVIHDQSLGRNNQVPGSEINGPSELAPNTNVEKVAINEVKNAIESIYEAIADEIQNLPLEEKKDAIISALRTVSNQVNENDITKKSDIEKSQALEEAINSLVDEKQEEALKQAALERLEEDYVEQFYQNEIDYNDNIMEFTNSIVNNSTMPSEVKKSILDRTIERVFGDGTTEKLISRLSPDDFIPELPKQSVEEMLLNDQERSLLTNMHEKLQPFLDLDPTKEADKVNFINNSETGIKKVYKNTSDVVSDISEFLKSQDHSKTLFADVPNEASGFIRFEETGMQMSLENYKEFRNKVVELYNNSDMTYEEKAGIIISTVSPTFGKELSAAIISSMQTEEIYQEKIVQELMVEQ</sequence>